<dbReference type="GO" id="GO:0046914">
    <property type="term" value="F:transition metal ion binding"/>
    <property type="evidence" value="ECO:0007669"/>
    <property type="project" value="InterPro"/>
</dbReference>
<dbReference type="PANTHER" id="PTHR42954:SF2">
    <property type="entry name" value="FE(2+) TRANSPORT PROTEIN A"/>
    <property type="match status" value="1"/>
</dbReference>
<dbReference type="EMBL" id="CP001634">
    <property type="protein sequence ID" value="ACR79094.1"/>
    <property type="molecule type" value="Genomic_DNA"/>
</dbReference>
<dbReference type="InterPro" id="IPR052713">
    <property type="entry name" value="FeoA"/>
</dbReference>
<dbReference type="InterPro" id="IPR038157">
    <property type="entry name" value="FeoA_core_dom"/>
</dbReference>
<dbReference type="KEGG" id="kol:Kole_0369"/>
<dbReference type="HOGENOM" id="CLU_143561_0_0_0"/>
<sequence length="149" mass="16678">MKIKLSELPEGAKGKILELYIPVELRERLFGLGFVEGEQIEVLKRAPLGDPVVYKIKGSSVTLRNDIASKIVVDSSIFPLYYAEPGKYKIVRIFGGRGILMKLQQIGLILEKTIDVEKNSFGKVTILLDGKKHVLPRGQALKILVEEFK</sequence>
<name>C5CDS5_KOSOT</name>
<gene>
    <name evidence="3" type="ordered locus">Kole_0369</name>
</gene>
<feature type="domain" description="Ferrous iron transporter FeoA-like" evidence="2">
    <location>
        <begin position="3"/>
        <end position="75"/>
    </location>
</feature>
<reference evidence="3 4" key="1">
    <citation type="submission" date="2009-06" db="EMBL/GenBank/DDBJ databases">
        <title>Complete sequence of Thermotogales bacterium TBF 19.5.1.</title>
        <authorList>
            <consortium name="US DOE Joint Genome Institute"/>
            <person name="Lucas S."/>
            <person name="Copeland A."/>
            <person name="Lapidus A."/>
            <person name="Glavina del Rio T."/>
            <person name="Tice H."/>
            <person name="Bruce D."/>
            <person name="Goodwin L."/>
            <person name="Pitluck S."/>
            <person name="Chertkov O."/>
            <person name="Brettin T."/>
            <person name="Detter J.C."/>
            <person name="Han C."/>
            <person name="Schmutz J."/>
            <person name="Larimer F."/>
            <person name="Land M."/>
            <person name="Hauser L."/>
            <person name="Kyrpides N."/>
            <person name="Ovchinnikova G."/>
            <person name="Noll K."/>
        </authorList>
    </citation>
    <scope>NUCLEOTIDE SEQUENCE [LARGE SCALE GENOMIC DNA]</scope>
    <source>
        <strain evidence="4">ATCC BAA-1733 / DSM 21960 / TBF 19.5.1</strain>
    </source>
</reference>
<dbReference type="Gene3D" id="2.30.30.90">
    <property type="match status" value="2"/>
</dbReference>
<dbReference type="SUPFAM" id="SSF50037">
    <property type="entry name" value="C-terminal domain of transcriptional repressors"/>
    <property type="match status" value="2"/>
</dbReference>
<dbReference type="InterPro" id="IPR007167">
    <property type="entry name" value="Fe-transptr_FeoA-like"/>
</dbReference>
<proteinExistence type="predicted"/>
<dbReference type="Pfam" id="PF04023">
    <property type="entry name" value="FeoA"/>
    <property type="match status" value="2"/>
</dbReference>
<dbReference type="STRING" id="521045.Kole_0369"/>
<dbReference type="OrthoDB" id="37552at2"/>
<keyword evidence="4" id="KW-1185">Reference proteome</keyword>
<protein>
    <submittedName>
        <fullName evidence="3">FeoA family protein</fullName>
    </submittedName>
</protein>
<dbReference type="eggNOG" id="COG1918">
    <property type="taxonomic scope" value="Bacteria"/>
</dbReference>
<keyword evidence="1" id="KW-0408">Iron</keyword>
<dbReference type="AlphaFoldDB" id="C5CDS5"/>
<dbReference type="SMART" id="SM00899">
    <property type="entry name" value="FeoA"/>
    <property type="match status" value="2"/>
</dbReference>
<evidence type="ECO:0000313" key="3">
    <source>
        <dbReference type="EMBL" id="ACR79094.1"/>
    </source>
</evidence>
<feature type="domain" description="Ferrous iron transporter FeoA-like" evidence="2">
    <location>
        <begin position="78"/>
        <end position="147"/>
    </location>
</feature>
<evidence type="ECO:0000313" key="4">
    <source>
        <dbReference type="Proteomes" id="UP000002382"/>
    </source>
</evidence>
<dbReference type="InterPro" id="IPR008988">
    <property type="entry name" value="Transcriptional_repressor_C"/>
</dbReference>
<dbReference type="Proteomes" id="UP000002382">
    <property type="component" value="Chromosome"/>
</dbReference>
<organism evidence="3 4">
    <name type="scientific">Kosmotoga olearia (strain ATCC BAA-1733 / DSM 21960 / TBF 19.5.1)</name>
    <dbReference type="NCBI Taxonomy" id="521045"/>
    <lineage>
        <taxon>Bacteria</taxon>
        <taxon>Thermotogati</taxon>
        <taxon>Thermotogota</taxon>
        <taxon>Thermotogae</taxon>
        <taxon>Kosmotogales</taxon>
        <taxon>Kosmotogaceae</taxon>
        <taxon>Kosmotoga</taxon>
    </lineage>
</organism>
<evidence type="ECO:0000256" key="1">
    <source>
        <dbReference type="ARBA" id="ARBA00023004"/>
    </source>
</evidence>
<evidence type="ECO:0000259" key="2">
    <source>
        <dbReference type="SMART" id="SM00899"/>
    </source>
</evidence>
<accession>C5CDS5</accession>
<dbReference type="RefSeq" id="WP_012744881.1">
    <property type="nucleotide sequence ID" value="NC_012785.1"/>
</dbReference>
<reference evidence="3 4" key="2">
    <citation type="journal article" date="2011" name="J. Bacteriol.">
        <title>Genome Sequence of Kosmotoga olearia Strain TBF 19.5.1, a Thermophilic Bacterium with a Wide Growth Temperature Range, Isolated from the Troll B Oil Platform in the North Sea.</title>
        <authorList>
            <person name="Swithers K.S."/>
            <person name="Dipippo J.L."/>
            <person name="Bruce D.C."/>
            <person name="Detter C."/>
            <person name="Tapia R."/>
            <person name="Han S."/>
            <person name="Goodwin L.A."/>
            <person name="Han J."/>
            <person name="Woyke T."/>
            <person name="Pitluck S."/>
            <person name="Pennacchio L."/>
            <person name="Nolan M."/>
            <person name="Mikhailova N."/>
            <person name="Land M.L."/>
            <person name="Nesbo C.L."/>
            <person name="Gogarten J.P."/>
            <person name="Noll K.M."/>
        </authorList>
    </citation>
    <scope>NUCLEOTIDE SEQUENCE [LARGE SCALE GENOMIC DNA]</scope>
    <source>
        <strain evidence="4">ATCC BAA-1733 / DSM 21960 / TBF 19.5.1</strain>
    </source>
</reference>
<dbReference type="PANTHER" id="PTHR42954">
    <property type="entry name" value="FE(2+) TRANSPORT PROTEIN A"/>
    <property type="match status" value="1"/>
</dbReference>